<organism evidence="3 4">
    <name type="scientific">Adiantum capillus-veneris</name>
    <name type="common">Maidenhair fern</name>
    <dbReference type="NCBI Taxonomy" id="13818"/>
    <lineage>
        <taxon>Eukaryota</taxon>
        <taxon>Viridiplantae</taxon>
        <taxon>Streptophyta</taxon>
        <taxon>Embryophyta</taxon>
        <taxon>Tracheophyta</taxon>
        <taxon>Polypodiopsida</taxon>
        <taxon>Polypodiidae</taxon>
        <taxon>Polypodiales</taxon>
        <taxon>Pteridineae</taxon>
        <taxon>Pteridaceae</taxon>
        <taxon>Vittarioideae</taxon>
        <taxon>Adiantum</taxon>
    </lineage>
</organism>
<dbReference type="InterPro" id="IPR046336">
    <property type="entry name" value="Lon_prtase_N_sf"/>
</dbReference>
<dbReference type="Pfam" id="PF02190">
    <property type="entry name" value="LON_substr_bdg"/>
    <property type="match status" value="1"/>
</dbReference>
<evidence type="ECO:0000256" key="1">
    <source>
        <dbReference type="SAM" id="Coils"/>
    </source>
</evidence>
<dbReference type="PROSITE" id="PS51787">
    <property type="entry name" value="LON_N"/>
    <property type="match status" value="1"/>
</dbReference>
<dbReference type="InterPro" id="IPR015947">
    <property type="entry name" value="PUA-like_sf"/>
</dbReference>
<keyword evidence="4" id="KW-1185">Reference proteome</keyword>
<dbReference type="AlphaFoldDB" id="A0A9D4VEE2"/>
<reference evidence="3" key="1">
    <citation type="submission" date="2021-01" db="EMBL/GenBank/DDBJ databases">
        <title>Adiantum capillus-veneris genome.</title>
        <authorList>
            <person name="Fang Y."/>
            <person name="Liao Q."/>
        </authorList>
    </citation>
    <scope>NUCLEOTIDE SEQUENCE</scope>
    <source>
        <strain evidence="3">H3</strain>
        <tissue evidence="3">Leaf</tissue>
    </source>
</reference>
<feature type="coiled-coil region" evidence="1">
    <location>
        <begin position="271"/>
        <end position="298"/>
    </location>
</feature>
<evidence type="ECO:0000313" key="3">
    <source>
        <dbReference type="EMBL" id="KAI5084544.1"/>
    </source>
</evidence>
<accession>A0A9D4VEE2</accession>
<dbReference type="OrthoDB" id="3919at2759"/>
<proteinExistence type="predicted"/>
<dbReference type="SUPFAM" id="SSF88697">
    <property type="entry name" value="PUA domain-like"/>
    <property type="match status" value="1"/>
</dbReference>
<dbReference type="PANTHER" id="PTHR46732">
    <property type="entry name" value="ATP-DEPENDENT PROTEASE LA (LON) DOMAIN PROTEIN"/>
    <property type="match status" value="1"/>
</dbReference>
<gene>
    <name evidence="3" type="ORF">GOP47_0000713</name>
</gene>
<dbReference type="Gene3D" id="2.30.130.40">
    <property type="entry name" value="LON domain-like"/>
    <property type="match status" value="1"/>
</dbReference>
<sequence length="306" mass="34084">MAFLCSYSTSCFSTYPAFSATCTRAHSYSRTVSSTPFQRRRKRWRACLSVSSNNPVLDEPAIMELPCLPFTPAEVFIPTATKTLHLYEARFLALLDEALGKYNNLFAHIVIERVSDGAEEGVLSFATKYGCLAQIESVRRMEVGALVTIRGVGRINLVKLTQLEPFLRGSLVPFHDAASLDTEDVDNAVKGLKMILADVQRLQIKLRTSKDELLQTPLENALQWAEKGTVHESARDFIPSKAESFSFAPLQPVTSAGATELHTLLQERIWSMEATNTMQRLEKVTKHAEQNRSSLAAKVALQSLQF</sequence>
<name>A0A9D4VEE2_ADICA</name>
<evidence type="ECO:0000259" key="2">
    <source>
        <dbReference type="PROSITE" id="PS51787"/>
    </source>
</evidence>
<comment type="caution">
    <text evidence="3">The sequence shown here is derived from an EMBL/GenBank/DDBJ whole genome shotgun (WGS) entry which is preliminary data.</text>
</comment>
<feature type="domain" description="Lon N-terminal" evidence="2">
    <location>
        <begin position="65"/>
        <end position="292"/>
    </location>
</feature>
<dbReference type="InterPro" id="IPR003111">
    <property type="entry name" value="Lon_prtase_N"/>
</dbReference>
<evidence type="ECO:0000313" key="4">
    <source>
        <dbReference type="Proteomes" id="UP000886520"/>
    </source>
</evidence>
<dbReference type="PANTHER" id="PTHR46732:SF5">
    <property type="entry name" value="ATP-DEPENDENT PROTEASE LA (LON) DOMAIN PROTEIN"/>
    <property type="match status" value="1"/>
</dbReference>
<dbReference type="Proteomes" id="UP000886520">
    <property type="component" value="Chromosome 1"/>
</dbReference>
<dbReference type="SMART" id="SM00464">
    <property type="entry name" value="LON"/>
    <property type="match status" value="1"/>
</dbReference>
<dbReference type="EMBL" id="JABFUD020000001">
    <property type="protein sequence ID" value="KAI5084544.1"/>
    <property type="molecule type" value="Genomic_DNA"/>
</dbReference>
<protein>
    <recommendedName>
        <fullName evidence="2">Lon N-terminal domain-containing protein</fullName>
    </recommendedName>
</protein>
<keyword evidence="1" id="KW-0175">Coiled coil</keyword>